<protein>
    <submittedName>
        <fullName evidence="2">Uncharacterized protein</fullName>
    </submittedName>
</protein>
<keyword evidence="3" id="KW-1185">Reference proteome</keyword>
<evidence type="ECO:0000313" key="2">
    <source>
        <dbReference type="EMBL" id="KAK3759651.1"/>
    </source>
</evidence>
<comment type="caution">
    <text evidence="2">The sequence shown here is derived from an EMBL/GenBank/DDBJ whole genome shotgun (WGS) entry which is preliminary data.</text>
</comment>
<gene>
    <name evidence="2" type="ORF">RRG08_062183</name>
</gene>
<evidence type="ECO:0000256" key="1">
    <source>
        <dbReference type="SAM" id="MobiDB-lite"/>
    </source>
</evidence>
<dbReference type="EMBL" id="JAWDGP010005094">
    <property type="protein sequence ID" value="KAK3759651.1"/>
    <property type="molecule type" value="Genomic_DNA"/>
</dbReference>
<proteinExistence type="predicted"/>
<reference evidence="2" key="1">
    <citation type="journal article" date="2023" name="G3 (Bethesda)">
        <title>A reference genome for the long-term kleptoplast-retaining sea slug Elysia crispata morphotype clarki.</title>
        <authorList>
            <person name="Eastman K.E."/>
            <person name="Pendleton A.L."/>
            <person name="Shaikh M.A."/>
            <person name="Suttiyut T."/>
            <person name="Ogas R."/>
            <person name="Tomko P."/>
            <person name="Gavelis G."/>
            <person name="Widhalm J.R."/>
            <person name="Wisecaver J.H."/>
        </authorList>
    </citation>
    <scope>NUCLEOTIDE SEQUENCE</scope>
    <source>
        <strain evidence="2">ECLA1</strain>
    </source>
</reference>
<dbReference type="Proteomes" id="UP001283361">
    <property type="component" value="Unassembled WGS sequence"/>
</dbReference>
<evidence type="ECO:0000313" key="3">
    <source>
        <dbReference type="Proteomes" id="UP001283361"/>
    </source>
</evidence>
<accession>A0AAE0YZS3</accession>
<dbReference type="AlphaFoldDB" id="A0AAE0YZS3"/>
<sequence>MVSGSFGYVTAADITRLPETWSGRDKALTRESDARRLVLTSLAYQRPGQGGISSSPGNRTSGDWNSDARTLVETSLAYQRPGQSGISPSPGTRTSGDW</sequence>
<feature type="compositionally biased region" description="Polar residues" evidence="1">
    <location>
        <begin position="52"/>
        <end position="98"/>
    </location>
</feature>
<feature type="region of interest" description="Disordered" evidence="1">
    <location>
        <begin position="45"/>
        <end position="98"/>
    </location>
</feature>
<organism evidence="2 3">
    <name type="scientific">Elysia crispata</name>
    <name type="common">lettuce slug</name>
    <dbReference type="NCBI Taxonomy" id="231223"/>
    <lineage>
        <taxon>Eukaryota</taxon>
        <taxon>Metazoa</taxon>
        <taxon>Spiralia</taxon>
        <taxon>Lophotrochozoa</taxon>
        <taxon>Mollusca</taxon>
        <taxon>Gastropoda</taxon>
        <taxon>Heterobranchia</taxon>
        <taxon>Euthyneura</taxon>
        <taxon>Panpulmonata</taxon>
        <taxon>Sacoglossa</taxon>
        <taxon>Placobranchoidea</taxon>
        <taxon>Plakobranchidae</taxon>
        <taxon>Elysia</taxon>
    </lineage>
</organism>
<name>A0AAE0YZS3_9GAST</name>